<evidence type="ECO:0000313" key="4">
    <source>
        <dbReference type="EMBL" id="KDO32223.1"/>
    </source>
</evidence>
<evidence type="ECO:0000256" key="1">
    <source>
        <dbReference type="ARBA" id="ARBA00006484"/>
    </source>
</evidence>
<dbReference type="KEGG" id="spar:SPRG_02701"/>
<dbReference type="PANTHER" id="PTHR44229:SF4">
    <property type="entry name" value="15-HYDROXYPROSTAGLANDIN DEHYDROGENASE [NAD(+)]"/>
    <property type="match status" value="1"/>
</dbReference>
<dbReference type="OMA" id="SCKYHEF"/>
<comment type="similarity">
    <text evidence="1 3">Belongs to the short-chain dehydrogenases/reductases (SDR) family.</text>
</comment>
<proteinExistence type="inferred from homology"/>
<dbReference type="GeneID" id="24125243"/>
<dbReference type="PROSITE" id="PS00061">
    <property type="entry name" value="ADH_SHORT"/>
    <property type="match status" value="1"/>
</dbReference>
<dbReference type="InterPro" id="IPR002347">
    <property type="entry name" value="SDR_fam"/>
</dbReference>
<dbReference type="Pfam" id="PF00106">
    <property type="entry name" value="adh_short"/>
    <property type="match status" value="1"/>
</dbReference>
<dbReference type="PRINTS" id="PR00081">
    <property type="entry name" value="GDHRDH"/>
</dbReference>
<reference evidence="4 5" key="1">
    <citation type="journal article" date="2013" name="PLoS Genet.">
        <title>Distinctive expansion of potential virulence genes in the genome of the oomycete fish pathogen Saprolegnia parasitica.</title>
        <authorList>
            <person name="Jiang R.H."/>
            <person name="de Bruijn I."/>
            <person name="Haas B.J."/>
            <person name="Belmonte R."/>
            <person name="Lobach L."/>
            <person name="Christie J."/>
            <person name="van den Ackerveken G."/>
            <person name="Bottin A."/>
            <person name="Bulone V."/>
            <person name="Diaz-Moreno S.M."/>
            <person name="Dumas B."/>
            <person name="Fan L."/>
            <person name="Gaulin E."/>
            <person name="Govers F."/>
            <person name="Grenville-Briggs L.J."/>
            <person name="Horner N.R."/>
            <person name="Levin J.Z."/>
            <person name="Mammella M."/>
            <person name="Meijer H.J."/>
            <person name="Morris P."/>
            <person name="Nusbaum C."/>
            <person name="Oome S."/>
            <person name="Phillips A.J."/>
            <person name="van Rooyen D."/>
            <person name="Rzeszutek E."/>
            <person name="Saraiva M."/>
            <person name="Secombes C.J."/>
            <person name="Seidl M.F."/>
            <person name="Snel B."/>
            <person name="Stassen J.H."/>
            <person name="Sykes S."/>
            <person name="Tripathy S."/>
            <person name="van den Berg H."/>
            <person name="Vega-Arreguin J.C."/>
            <person name="Wawra S."/>
            <person name="Young S.K."/>
            <person name="Zeng Q."/>
            <person name="Dieguez-Uribeondo J."/>
            <person name="Russ C."/>
            <person name="Tyler B.M."/>
            <person name="van West P."/>
        </authorList>
    </citation>
    <scope>NUCLEOTIDE SEQUENCE [LARGE SCALE GENOMIC DNA]</scope>
    <source>
        <strain evidence="4 5">CBS 223.65</strain>
    </source>
</reference>
<accession>A0A067CP23</accession>
<evidence type="ECO:0000256" key="3">
    <source>
        <dbReference type="RuleBase" id="RU000363"/>
    </source>
</evidence>
<name>A0A067CP23_SAPPC</name>
<sequence length="247" mass="26287">MQLKNTVGIVTGAAQGLGLAFSKSILEGGGRVFLTDINHTVLVDAARALQARHSVARVGYAVQDVTDDASFDAIFDAANKHFDADLVNLLVNNAGVSCKYHEFYSESTAWRKTIEVNLISVMRGTQVALHRLAKPGVIVNVASAAAFQPTPPIPEYGVTKGAVVNFTQAIAHQAKDIRVTAFCPAFVDTPMGQVALKGSPQVVEAFGGLLTPEYTAEIFKTSLLDETNAGKALLVTPRHVGYHGDKP</sequence>
<dbReference type="GO" id="GO:0005737">
    <property type="term" value="C:cytoplasm"/>
    <property type="evidence" value="ECO:0007669"/>
    <property type="project" value="TreeGrafter"/>
</dbReference>
<dbReference type="SUPFAM" id="SSF51735">
    <property type="entry name" value="NAD(P)-binding Rossmann-fold domains"/>
    <property type="match status" value="1"/>
</dbReference>
<dbReference type="OrthoDB" id="37659at2759"/>
<dbReference type="Proteomes" id="UP000030745">
    <property type="component" value="Unassembled WGS sequence"/>
</dbReference>
<protein>
    <recommendedName>
        <fullName evidence="6">15-hydroxyprostaglandin dehydrogenase</fullName>
    </recommendedName>
</protein>
<evidence type="ECO:0000313" key="5">
    <source>
        <dbReference type="Proteomes" id="UP000030745"/>
    </source>
</evidence>
<dbReference type="EMBL" id="KK583195">
    <property type="protein sequence ID" value="KDO32223.1"/>
    <property type="molecule type" value="Genomic_DNA"/>
</dbReference>
<dbReference type="VEuPathDB" id="FungiDB:SPRG_02701"/>
<evidence type="ECO:0008006" key="6">
    <source>
        <dbReference type="Google" id="ProtNLM"/>
    </source>
</evidence>
<dbReference type="PANTHER" id="PTHR44229">
    <property type="entry name" value="15-HYDROXYPROSTAGLANDIN DEHYDROGENASE [NAD(+)]"/>
    <property type="match status" value="1"/>
</dbReference>
<keyword evidence="5" id="KW-1185">Reference proteome</keyword>
<gene>
    <name evidence="4" type="ORF">SPRG_02701</name>
</gene>
<organism evidence="4 5">
    <name type="scientific">Saprolegnia parasitica (strain CBS 223.65)</name>
    <dbReference type="NCBI Taxonomy" id="695850"/>
    <lineage>
        <taxon>Eukaryota</taxon>
        <taxon>Sar</taxon>
        <taxon>Stramenopiles</taxon>
        <taxon>Oomycota</taxon>
        <taxon>Saprolegniomycetes</taxon>
        <taxon>Saprolegniales</taxon>
        <taxon>Saprolegniaceae</taxon>
        <taxon>Saprolegnia</taxon>
    </lineage>
</organism>
<dbReference type="RefSeq" id="XP_012196681.1">
    <property type="nucleotide sequence ID" value="XM_012341291.1"/>
</dbReference>
<dbReference type="AlphaFoldDB" id="A0A067CP23"/>
<dbReference type="GO" id="GO:0016616">
    <property type="term" value="F:oxidoreductase activity, acting on the CH-OH group of donors, NAD or NADP as acceptor"/>
    <property type="evidence" value="ECO:0007669"/>
    <property type="project" value="TreeGrafter"/>
</dbReference>
<dbReference type="InterPro" id="IPR020904">
    <property type="entry name" value="Sc_DH/Rdtase_CS"/>
</dbReference>
<keyword evidence="2" id="KW-0560">Oxidoreductase</keyword>
<dbReference type="STRING" id="695850.A0A067CP23"/>
<dbReference type="PRINTS" id="PR00080">
    <property type="entry name" value="SDRFAMILY"/>
</dbReference>
<evidence type="ECO:0000256" key="2">
    <source>
        <dbReference type="ARBA" id="ARBA00023002"/>
    </source>
</evidence>
<dbReference type="InterPro" id="IPR036291">
    <property type="entry name" value="NAD(P)-bd_dom_sf"/>
</dbReference>
<dbReference type="Gene3D" id="3.40.50.720">
    <property type="entry name" value="NAD(P)-binding Rossmann-like Domain"/>
    <property type="match status" value="1"/>
</dbReference>